<dbReference type="AlphaFoldDB" id="A0A4R1QXX0"/>
<accession>A0A4R1QXX0</accession>
<evidence type="ECO:0000256" key="1">
    <source>
        <dbReference type="SAM" id="MobiDB-lite"/>
    </source>
</evidence>
<feature type="domain" description="DUF6291" evidence="2">
    <location>
        <begin position="8"/>
        <end position="82"/>
    </location>
</feature>
<dbReference type="EMBL" id="SLUM01000013">
    <property type="protein sequence ID" value="TCL56420.1"/>
    <property type="molecule type" value="Genomic_DNA"/>
</dbReference>
<name>A0A4R1QXX0_9FIRM</name>
<protein>
    <recommendedName>
        <fullName evidence="2">DUF6291 domain-containing protein</fullName>
    </recommendedName>
</protein>
<dbReference type="RefSeq" id="WP_058965628.1">
    <property type="nucleotide sequence ID" value="NZ_CABKVM010000018.1"/>
</dbReference>
<gene>
    <name evidence="3" type="ORF">EDD77_11386</name>
</gene>
<feature type="compositionally biased region" description="Basic and acidic residues" evidence="1">
    <location>
        <begin position="67"/>
        <end position="77"/>
    </location>
</feature>
<organism evidence="3 4">
    <name type="scientific">Allofournierella massiliensis</name>
    <dbReference type="NCBI Taxonomy" id="1650663"/>
    <lineage>
        <taxon>Bacteria</taxon>
        <taxon>Bacillati</taxon>
        <taxon>Bacillota</taxon>
        <taxon>Clostridia</taxon>
        <taxon>Eubacteriales</taxon>
        <taxon>Oscillospiraceae</taxon>
        <taxon>Allofournierella</taxon>
    </lineage>
</organism>
<dbReference type="Pfam" id="PF19808">
    <property type="entry name" value="DUF6291"/>
    <property type="match status" value="1"/>
</dbReference>
<evidence type="ECO:0000259" key="2">
    <source>
        <dbReference type="Pfam" id="PF19808"/>
    </source>
</evidence>
<proteinExistence type="predicted"/>
<reference evidence="3 4" key="1">
    <citation type="submission" date="2019-03" db="EMBL/GenBank/DDBJ databases">
        <title>Genomic Encyclopedia of Type Strains, Phase IV (KMG-IV): sequencing the most valuable type-strain genomes for metagenomic binning, comparative biology and taxonomic classification.</title>
        <authorList>
            <person name="Goeker M."/>
        </authorList>
    </citation>
    <scope>NUCLEOTIDE SEQUENCE [LARGE SCALE GENOMIC DNA]</scope>
    <source>
        <strain evidence="3 4">DSM 100451</strain>
    </source>
</reference>
<dbReference type="OrthoDB" id="1867758at2"/>
<sequence>MAMCYVQMYFSYLEPLADLTDEEVGRVVRAILKYGADKTIPDLPPSERMAFTFMKTNFDREAAAYDAKVEKKRENGKKGGAPVGNQNARKQKQPKQPKEEEKEEEEEETNKKEESSSSKEEGVVLTTTTTMTTLIESYEGAYGTATPVIRRSLGSYVESLGPELVSKVIEVTAQAGGQKWPYLAKSLEECKRKGMDLAAYEAEQIRRKVGYNARVDRPTPSGNDFLARPVRRPLRMKREDCSPCSIT</sequence>
<feature type="region of interest" description="Disordered" evidence="1">
    <location>
        <begin position="67"/>
        <end position="125"/>
    </location>
</feature>
<evidence type="ECO:0000313" key="3">
    <source>
        <dbReference type="EMBL" id="TCL56420.1"/>
    </source>
</evidence>
<dbReference type="STRING" id="1650663.GCA_001486665_02605"/>
<feature type="compositionally biased region" description="Basic and acidic residues" evidence="1">
    <location>
        <begin position="109"/>
        <end position="122"/>
    </location>
</feature>
<comment type="caution">
    <text evidence="3">The sequence shown here is derived from an EMBL/GenBank/DDBJ whole genome shotgun (WGS) entry which is preliminary data.</text>
</comment>
<evidence type="ECO:0000313" key="4">
    <source>
        <dbReference type="Proteomes" id="UP000295184"/>
    </source>
</evidence>
<dbReference type="Proteomes" id="UP000295184">
    <property type="component" value="Unassembled WGS sequence"/>
</dbReference>
<dbReference type="InterPro" id="IPR046258">
    <property type="entry name" value="DUF6291"/>
</dbReference>